<protein>
    <submittedName>
        <fullName evidence="1">Uncharacterized protein</fullName>
    </submittedName>
</protein>
<dbReference type="RefSeq" id="WP_110318310.1">
    <property type="nucleotide sequence ID" value="NZ_QJJU01000017.1"/>
</dbReference>
<dbReference type="OrthoDB" id="68373at2"/>
<evidence type="ECO:0000313" key="1">
    <source>
        <dbReference type="EMBL" id="PXX05510.1"/>
    </source>
</evidence>
<name>A0A318HIS4_9MYCO</name>
<comment type="caution">
    <text evidence="1">The sequence shown here is derived from an EMBL/GenBank/DDBJ whole genome shotgun (WGS) entry which is preliminary data.</text>
</comment>
<dbReference type="EMBL" id="QJJU01000017">
    <property type="protein sequence ID" value="PXX05510.1"/>
    <property type="molecule type" value="Genomic_DNA"/>
</dbReference>
<gene>
    <name evidence="1" type="ORF">C8E89_11718</name>
</gene>
<dbReference type="Proteomes" id="UP000247781">
    <property type="component" value="Unassembled WGS sequence"/>
</dbReference>
<organism evidence="1 2">
    <name type="scientific">Mycolicibacterium moriokaense</name>
    <dbReference type="NCBI Taxonomy" id="39691"/>
    <lineage>
        <taxon>Bacteria</taxon>
        <taxon>Bacillati</taxon>
        <taxon>Actinomycetota</taxon>
        <taxon>Actinomycetes</taxon>
        <taxon>Mycobacteriales</taxon>
        <taxon>Mycobacteriaceae</taxon>
        <taxon>Mycolicibacterium</taxon>
    </lineage>
</organism>
<evidence type="ECO:0000313" key="2">
    <source>
        <dbReference type="Proteomes" id="UP000247781"/>
    </source>
</evidence>
<keyword evidence="2" id="KW-1185">Reference proteome</keyword>
<reference evidence="1 2" key="2">
    <citation type="submission" date="2018-06" db="EMBL/GenBank/DDBJ databases">
        <title>Sequencing of bacterial isolates from soil warming experiment in Harvard Forest, Massachusetts, USA.</title>
        <authorList>
            <person name="Deangelis K.PhD."/>
        </authorList>
    </citation>
    <scope>NUCLEOTIDE SEQUENCE [LARGE SCALE GENOMIC DNA]</scope>
    <source>
        <strain evidence="1 2">GAS496</strain>
    </source>
</reference>
<accession>A0A318HIS4</accession>
<reference evidence="2" key="1">
    <citation type="submission" date="2018-05" db="EMBL/GenBank/DDBJ databases">
        <authorList>
            <person name="Deangelis K."/>
            <person name="Huntemann M."/>
            <person name="Clum A."/>
            <person name="Pillay M."/>
            <person name="Palaniappan K."/>
            <person name="Varghese N."/>
            <person name="Mikhailova N."/>
            <person name="Stamatis D."/>
            <person name="Reddy T."/>
            <person name="Daum C."/>
            <person name="Shapiro N."/>
            <person name="Ivanova N."/>
            <person name="Kyrpides N."/>
            <person name="Woyke T."/>
        </authorList>
    </citation>
    <scope>NUCLEOTIDE SEQUENCE [LARGE SCALE GENOMIC DNA]</scope>
    <source>
        <strain evidence="2">GAS496</strain>
    </source>
</reference>
<proteinExistence type="predicted"/>
<sequence length="107" mass="11928">MESRNPWWMDDPELVGVGQRALEELERGFDEDKPHKGGDADPFVAEFYSGEAGRALSAARDDLAAALQRYEDAVFAARTAGFSWTEIGRLLGVSRQQVHRKFGRAES</sequence>
<dbReference type="AlphaFoldDB" id="A0A318HIS4"/>